<feature type="non-terminal residue" evidence="1">
    <location>
        <position position="1"/>
    </location>
</feature>
<dbReference type="EMBL" id="CM045758">
    <property type="protein sequence ID" value="KAI8029881.1"/>
    <property type="molecule type" value="Genomic_DNA"/>
</dbReference>
<keyword evidence="2" id="KW-1185">Reference proteome</keyword>
<evidence type="ECO:0000313" key="1">
    <source>
        <dbReference type="EMBL" id="KAI8029881.1"/>
    </source>
</evidence>
<gene>
    <name evidence="1" type="ORF">LOK49_LG01G01148</name>
</gene>
<protein>
    <submittedName>
        <fullName evidence="1">Splicing factor U2af large subunit B</fullName>
    </submittedName>
</protein>
<dbReference type="Proteomes" id="UP001060215">
    <property type="component" value="Chromosome 1"/>
</dbReference>
<sequence length="86" mass="9669">TRTSHHYWRDPLPPNYMVGGVEGPDRIFVGGLPYHFTGLMIRELLESFGPLRGFDLVKDRDTENSKGYGFCVYKDPAATDIACLCS</sequence>
<reference evidence="1 2" key="1">
    <citation type="journal article" date="2022" name="Plant J.">
        <title>Chromosome-level genome of Camellia lanceoleosa provides a valuable resource for understanding genome evolution and self-incompatibility.</title>
        <authorList>
            <person name="Gong W."/>
            <person name="Xiao S."/>
            <person name="Wang L."/>
            <person name="Liao Z."/>
            <person name="Chang Y."/>
            <person name="Mo W."/>
            <person name="Hu G."/>
            <person name="Li W."/>
            <person name="Zhao G."/>
            <person name="Zhu H."/>
            <person name="Hu X."/>
            <person name="Ji K."/>
            <person name="Xiang X."/>
            <person name="Song Q."/>
            <person name="Yuan D."/>
            <person name="Jin S."/>
            <person name="Zhang L."/>
        </authorList>
    </citation>
    <scope>NUCLEOTIDE SEQUENCE [LARGE SCALE GENOMIC DNA]</scope>
    <source>
        <strain evidence="1">SQ_2022a</strain>
    </source>
</reference>
<proteinExistence type="predicted"/>
<name>A0ACC0IXH6_9ERIC</name>
<comment type="caution">
    <text evidence="1">The sequence shown here is derived from an EMBL/GenBank/DDBJ whole genome shotgun (WGS) entry which is preliminary data.</text>
</comment>
<accession>A0ACC0IXH6</accession>
<evidence type="ECO:0000313" key="2">
    <source>
        <dbReference type="Proteomes" id="UP001060215"/>
    </source>
</evidence>
<organism evidence="1 2">
    <name type="scientific">Camellia lanceoleosa</name>
    <dbReference type="NCBI Taxonomy" id="1840588"/>
    <lineage>
        <taxon>Eukaryota</taxon>
        <taxon>Viridiplantae</taxon>
        <taxon>Streptophyta</taxon>
        <taxon>Embryophyta</taxon>
        <taxon>Tracheophyta</taxon>
        <taxon>Spermatophyta</taxon>
        <taxon>Magnoliopsida</taxon>
        <taxon>eudicotyledons</taxon>
        <taxon>Gunneridae</taxon>
        <taxon>Pentapetalae</taxon>
        <taxon>asterids</taxon>
        <taxon>Ericales</taxon>
        <taxon>Theaceae</taxon>
        <taxon>Camellia</taxon>
    </lineage>
</organism>